<dbReference type="PANTHER" id="PTHR34818">
    <property type="entry name" value="PROTEIN BLI-3"/>
    <property type="match status" value="1"/>
</dbReference>
<dbReference type="AlphaFoldDB" id="A0A4Q9KEM1"/>
<dbReference type="InterPro" id="IPR038725">
    <property type="entry name" value="YdaG_split_barrel_FMN-bd"/>
</dbReference>
<dbReference type="PANTHER" id="PTHR34818:SF1">
    <property type="entry name" value="PROTEIN BLI-3"/>
    <property type="match status" value="1"/>
</dbReference>
<dbReference type="InterPro" id="IPR012349">
    <property type="entry name" value="Split_barrel_FMN-bd"/>
</dbReference>
<evidence type="ECO:0000313" key="3">
    <source>
        <dbReference type="Proteomes" id="UP000292373"/>
    </source>
</evidence>
<dbReference type="EMBL" id="SDMQ01000008">
    <property type="protein sequence ID" value="TBT84348.1"/>
    <property type="molecule type" value="Genomic_DNA"/>
</dbReference>
<sequence length="155" mass="16358">MHHDEKQAKLDELIKDHATVMFTTVDPHGALVSRPMTVQEVKGSVLTFVTQADNDVARDGGGKSVNLSLADGGTYVSLAGTGRVDTDLAKKRELWNRINEAYAGDAEDPNNVLLEVTVEGGEYWDSGNAVAQLVGIAKAAVTGEAPTGKHGDVTA</sequence>
<reference evidence="2 3" key="1">
    <citation type="submission" date="2019-01" db="EMBL/GenBank/DDBJ databases">
        <title>Lactibacter flavus gen. nov., sp. nov., a novel bacterium of the family Propionibacteriaceae isolated from raw milk and dairy products.</title>
        <authorList>
            <person name="Huptas C."/>
            <person name="Wenning M."/>
            <person name="Breitenwieser F."/>
            <person name="Doll E."/>
            <person name="Von Neubeck M."/>
            <person name="Busse H.-J."/>
            <person name="Scherer S."/>
        </authorList>
    </citation>
    <scope>NUCLEOTIDE SEQUENCE [LARGE SCALE GENOMIC DNA]</scope>
    <source>
        <strain evidence="2 3">KCTC 33808</strain>
    </source>
</reference>
<comment type="caution">
    <text evidence="2">The sequence shown here is derived from an EMBL/GenBank/DDBJ whole genome shotgun (WGS) entry which is preliminary data.</text>
</comment>
<dbReference type="OrthoDB" id="1432662at2"/>
<dbReference type="SUPFAM" id="SSF50475">
    <property type="entry name" value="FMN-binding split barrel"/>
    <property type="match status" value="1"/>
</dbReference>
<feature type="domain" description="General stress protein FMN-binding split barrel" evidence="1">
    <location>
        <begin position="6"/>
        <end position="146"/>
    </location>
</feature>
<dbReference type="RefSeq" id="WP_131168277.1">
    <property type="nucleotide sequence ID" value="NZ_SDMQ01000008.1"/>
</dbReference>
<dbReference type="Pfam" id="PF16242">
    <property type="entry name" value="Pyrid_ox_like"/>
    <property type="match status" value="1"/>
</dbReference>
<accession>A0A4Q9KEM1</accession>
<evidence type="ECO:0000313" key="2">
    <source>
        <dbReference type="EMBL" id="TBT84348.1"/>
    </source>
</evidence>
<gene>
    <name evidence="2" type="ORF">ET989_09405</name>
</gene>
<organism evidence="2 3">
    <name type="scientific">Propioniciclava sinopodophylli</name>
    <dbReference type="NCBI Taxonomy" id="1837344"/>
    <lineage>
        <taxon>Bacteria</taxon>
        <taxon>Bacillati</taxon>
        <taxon>Actinomycetota</taxon>
        <taxon>Actinomycetes</taxon>
        <taxon>Propionibacteriales</taxon>
        <taxon>Propionibacteriaceae</taxon>
        <taxon>Propioniciclava</taxon>
    </lineage>
</organism>
<name>A0A4Q9KEM1_9ACTN</name>
<dbReference type="InterPro" id="IPR052917">
    <property type="entry name" value="Stress-Dev_Protein"/>
</dbReference>
<dbReference type="Proteomes" id="UP000292373">
    <property type="component" value="Unassembled WGS sequence"/>
</dbReference>
<protein>
    <submittedName>
        <fullName evidence="2">Pyridoxamine 5'-phosphate oxidase</fullName>
    </submittedName>
</protein>
<keyword evidence="3" id="KW-1185">Reference proteome</keyword>
<proteinExistence type="predicted"/>
<evidence type="ECO:0000259" key="1">
    <source>
        <dbReference type="Pfam" id="PF16242"/>
    </source>
</evidence>
<dbReference type="Gene3D" id="2.30.110.10">
    <property type="entry name" value="Electron Transport, Fmn-binding Protein, Chain A"/>
    <property type="match status" value="1"/>
</dbReference>